<dbReference type="Proteomes" id="UP000831327">
    <property type="component" value="Chromosome"/>
</dbReference>
<gene>
    <name evidence="1" type="ORF">Rmf_03450</name>
</gene>
<evidence type="ECO:0008006" key="3">
    <source>
        <dbReference type="Google" id="ProtNLM"/>
    </source>
</evidence>
<dbReference type="Gene3D" id="2.10.70.10">
    <property type="entry name" value="Complement Module, domain 1"/>
    <property type="match status" value="1"/>
</dbReference>
<organism evidence="1 2">
    <name type="scientific">Roseomonas fluvialis</name>
    <dbReference type="NCBI Taxonomy" id="1750527"/>
    <lineage>
        <taxon>Bacteria</taxon>
        <taxon>Pseudomonadati</taxon>
        <taxon>Pseudomonadota</taxon>
        <taxon>Alphaproteobacteria</taxon>
        <taxon>Acetobacterales</taxon>
        <taxon>Roseomonadaceae</taxon>
        <taxon>Roseomonas</taxon>
    </lineage>
</organism>
<evidence type="ECO:0000313" key="2">
    <source>
        <dbReference type="Proteomes" id="UP000831327"/>
    </source>
</evidence>
<proteinExistence type="predicted"/>
<accession>A0ABM7XY50</accession>
<dbReference type="InterPro" id="IPR019600">
    <property type="entry name" value="Hemin_uptake_protein_HemP"/>
</dbReference>
<protein>
    <recommendedName>
        <fullName evidence="3">Hemin uptake protein HemP</fullName>
    </recommendedName>
</protein>
<reference evidence="1 2" key="1">
    <citation type="journal article" date="2016" name="Microbes Environ.">
        <title>Phylogenetically diverse aerobic anoxygenic phototrophic bacteria isolated from epilithic biofilms in Tama river, Japan.</title>
        <authorList>
            <person name="Hirose S."/>
            <person name="Matsuura K."/>
            <person name="Haruta S."/>
        </authorList>
    </citation>
    <scope>NUCLEOTIDE SEQUENCE [LARGE SCALE GENOMIC DNA]</scope>
    <source>
        <strain evidence="1 2">S08</strain>
    </source>
</reference>
<sequence>MIEPLAEQQNITDTPVVLRSEDVFKGAREVVIQHAGEAYRLRLTSNGKLILTK</sequence>
<dbReference type="RefSeq" id="WP_244457749.1">
    <property type="nucleotide sequence ID" value="NZ_AP025637.1"/>
</dbReference>
<name>A0ABM7XY50_9PROT</name>
<keyword evidence="2" id="KW-1185">Reference proteome</keyword>
<dbReference type="EMBL" id="AP025637">
    <property type="protein sequence ID" value="BDG70416.1"/>
    <property type="molecule type" value="Genomic_DNA"/>
</dbReference>
<dbReference type="Pfam" id="PF10636">
    <property type="entry name" value="hemP"/>
    <property type="match status" value="1"/>
</dbReference>
<evidence type="ECO:0000313" key="1">
    <source>
        <dbReference type="EMBL" id="BDG70416.1"/>
    </source>
</evidence>